<dbReference type="PANTHER" id="PTHR31351">
    <property type="entry name" value="EXPRESSED PROTEIN"/>
    <property type="match status" value="1"/>
</dbReference>
<feature type="domain" description="VAN3-binding protein-like auxin canalisation" evidence="1">
    <location>
        <begin position="73"/>
        <end position="223"/>
    </location>
</feature>
<protein>
    <submittedName>
        <fullName evidence="3">VAN3-binding protein</fullName>
    </submittedName>
</protein>
<dbReference type="EMBL" id="JARAOO010000010">
    <property type="protein sequence ID" value="KAJ7952525.1"/>
    <property type="molecule type" value="Genomic_DNA"/>
</dbReference>
<dbReference type="InterPro" id="IPR008546">
    <property type="entry name" value="VAN3-bd-like_auxin_canal"/>
</dbReference>
<accession>A0AAD7L863</accession>
<keyword evidence="4" id="KW-1185">Reference proteome</keyword>
<reference evidence="3" key="1">
    <citation type="journal article" date="2023" name="Science">
        <title>Elucidation of the pathway for biosynthesis of saponin adjuvants from the soapbark tree.</title>
        <authorList>
            <person name="Reed J."/>
            <person name="Orme A."/>
            <person name="El-Demerdash A."/>
            <person name="Owen C."/>
            <person name="Martin L.B.B."/>
            <person name="Misra R.C."/>
            <person name="Kikuchi S."/>
            <person name="Rejzek M."/>
            <person name="Martin A.C."/>
            <person name="Harkess A."/>
            <person name="Leebens-Mack J."/>
            <person name="Louveau T."/>
            <person name="Stephenson M.J."/>
            <person name="Osbourn A."/>
        </authorList>
    </citation>
    <scope>NUCLEOTIDE SEQUENCE</scope>
    <source>
        <strain evidence="3">S10</strain>
    </source>
</reference>
<name>A0AAD7L863_QUISA</name>
<evidence type="ECO:0000313" key="3">
    <source>
        <dbReference type="EMBL" id="KAJ7952525.1"/>
    </source>
</evidence>
<dbReference type="GO" id="GO:0009734">
    <property type="term" value="P:auxin-activated signaling pathway"/>
    <property type="evidence" value="ECO:0007669"/>
    <property type="project" value="TreeGrafter"/>
</dbReference>
<dbReference type="InterPro" id="IPR040269">
    <property type="entry name" value="VAB"/>
</dbReference>
<dbReference type="InterPro" id="IPR013666">
    <property type="entry name" value="PH_pln"/>
</dbReference>
<sequence length="286" mass="31038">MCLRMWRKMMNSGRCLRCHAIPQPQTPHEPIEFLSRSWSLSASDISKAFSQKKQQFFIDKNPQAFPEAITEQVTGKTTNSVNGRRMGAIGKWFHHKDCNNVTLKKKDRARVENARIHSAVSTAGLASALAAVAAVEKSSGSGSKLSLALASATEILASHCIEMAELAGADHERLASTVKSAVDIRTPGDLMTLTAAAATALRGEAALKARFPKEARKNATVNPPCVGELMQITQKGALRWRHVSIYINKKSQVKIKLKSKHVGGAFSKKNKCVVYGICDKAACLAV</sequence>
<dbReference type="AlphaFoldDB" id="A0AAD7L863"/>
<feature type="domain" description="Pleckstrin-like plant" evidence="2">
    <location>
        <begin position="228"/>
        <end position="281"/>
    </location>
</feature>
<proteinExistence type="predicted"/>
<dbReference type="GO" id="GO:0010087">
    <property type="term" value="P:phloem or xylem histogenesis"/>
    <property type="evidence" value="ECO:0007669"/>
    <property type="project" value="TreeGrafter"/>
</dbReference>
<organism evidence="3 4">
    <name type="scientific">Quillaja saponaria</name>
    <name type="common">Soap bark tree</name>
    <dbReference type="NCBI Taxonomy" id="32244"/>
    <lineage>
        <taxon>Eukaryota</taxon>
        <taxon>Viridiplantae</taxon>
        <taxon>Streptophyta</taxon>
        <taxon>Embryophyta</taxon>
        <taxon>Tracheophyta</taxon>
        <taxon>Spermatophyta</taxon>
        <taxon>Magnoliopsida</taxon>
        <taxon>eudicotyledons</taxon>
        <taxon>Gunneridae</taxon>
        <taxon>Pentapetalae</taxon>
        <taxon>rosids</taxon>
        <taxon>fabids</taxon>
        <taxon>Fabales</taxon>
        <taxon>Quillajaceae</taxon>
        <taxon>Quillaja</taxon>
    </lineage>
</organism>
<dbReference type="GO" id="GO:0010305">
    <property type="term" value="P:leaf vascular tissue pattern formation"/>
    <property type="evidence" value="ECO:0007669"/>
    <property type="project" value="TreeGrafter"/>
</dbReference>
<dbReference type="PANTHER" id="PTHR31351:SF24">
    <property type="entry name" value="VAN3-BINDING PROTEIN-LIKE"/>
    <property type="match status" value="1"/>
</dbReference>
<dbReference type="Proteomes" id="UP001163823">
    <property type="component" value="Chromosome 10"/>
</dbReference>
<evidence type="ECO:0000313" key="4">
    <source>
        <dbReference type="Proteomes" id="UP001163823"/>
    </source>
</evidence>
<comment type="caution">
    <text evidence="3">The sequence shown here is derived from an EMBL/GenBank/DDBJ whole genome shotgun (WGS) entry which is preliminary data.</text>
</comment>
<dbReference type="Pfam" id="PF05703">
    <property type="entry name" value="Auxin_canalis"/>
    <property type="match status" value="1"/>
</dbReference>
<gene>
    <name evidence="3" type="ORF">O6P43_024356</name>
</gene>
<dbReference type="Pfam" id="PF08458">
    <property type="entry name" value="PH_2"/>
    <property type="match status" value="1"/>
</dbReference>
<dbReference type="KEGG" id="qsa:O6P43_024356"/>
<evidence type="ECO:0000259" key="1">
    <source>
        <dbReference type="Pfam" id="PF05703"/>
    </source>
</evidence>
<evidence type="ECO:0000259" key="2">
    <source>
        <dbReference type="Pfam" id="PF08458"/>
    </source>
</evidence>
<dbReference type="EMBL" id="JARAOO010000010">
    <property type="protein sequence ID" value="KAJ7952526.1"/>
    <property type="molecule type" value="Genomic_DNA"/>
</dbReference>